<dbReference type="EMBL" id="SRLO01000010">
    <property type="protein sequence ID" value="TNN87496.1"/>
    <property type="molecule type" value="Genomic_DNA"/>
</dbReference>
<comment type="caution">
    <text evidence="1">The sequence shown here is derived from an EMBL/GenBank/DDBJ whole genome shotgun (WGS) entry which is preliminary data.</text>
</comment>
<organism evidence="1 2">
    <name type="scientific">Liparis tanakae</name>
    <name type="common">Tanaka's snailfish</name>
    <dbReference type="NCBI Taxonomy" id="230148"/>
    <lineage>
        <taxon>Eukaryota</taxon>
        <taxon>Metazoa</taxon>
        <taxon>Chordata</taxon>
        <taxon>Craniata</taxon>
        <taxon>Vertebrata</taxon>
        <taxon>Euteleostomi</taxon>
        <taxon>Actinopterygii</taxon>
        <taxon>Neopterygii</taxon>
        <taxon>Teleostei</taxon>
        <taxon>Neoteleostei</taxon>
        <taxon>Acanthomorphata</taxon>
        <taxon>Eupercaria</taxon>
        <taxon>Perciformes</taxon>
        <taxon>Cottioidei</taxon>
        <taxon>Cottales</taxon>
        <taxon>Liparidae</taxon>
        <taxon>Liparis</taxon>
    </lineage>
</organism>
<dbReference type="Proteomes" id="UP000314294">
    <property type="component" value="Unassembled WGS sequence"/>
</dbReference>
<proteinExistence type="predicted"/>
<sequence length="242" mass="27883">MTVEWMIEGEIQVEGVIKMEWVTQVEEVIEVAWVIAEHHVVQVFDSFPEVHRFRFQLFGPKQNHKPVKSTCKSIKLVIDRPLSRHHLLLSVGTRPLHHAVHFGPMILLRAFWRPIGHVSEVLRETESHRSLCSFFLLCSSRSISSSASSICLFKALRRRFNFDKINTVGLFVGLQLQILDHFLQSGLLEHGLVSFIPTLPQLLLPKLLQIAQLPTVVRFINIDLLLELQRGRLGRHHDIVHL</sequence>
<protein>
    <submittedName>
        <fullName evidence="1">Uncharacterized protein</fullName>
    </submittedName>
</protein>
<evidence type="ECO:0000313" key="1">
    <source>
        <dbReference type="EMBL" id="TNN87496.1"/>
    </source>
</evidence>
<dbReference type="AlphaFoldDB" id="A0A4Z2JBC0"/>
<keyword evidence="2" id="KW-1185">Reference proteome</keyword>
<gene>
    <name evidence="1" type="ORF">EYF80_002213</name>
</gene>
<accession>A0A4Z2JBC0</accession>
<reference evidence="1 2" key="1">
    <citation type="submission" date="2019-03" db="EMBL/GenBank/DDBJ databases">
        <title>First draft genome of Liparis tanakae, snailfish: a comprehensive survey of snailfish specific genes.</title>
        <authorList>
            <person name="Kim W."/>
            <person name="Song I."/>
            <person name="Jeong J.-H."/>
            <person name="Kim D."/>
            <person name="Kim S."/>
            <person name="Ryu S."/>
            <person name="Song J.Y."/>
            <person name="Lee S.K."/>
        </authorList>
    </citation>
    <scope>NUCLEOTIDE SEQUENCE [LARGE SCALE GENOMIC DNA]</scope>
    <source>
        <tissue evidence="1">Muscle</tissue>
    </source>
</reference>
<evidence type="ECO:0000313" key="2">
    <source>
        <dbReference type="Proteomes" id="UP000314294"/>
    </source>
</evidence>
<name>A0A4Z2JBC0_9TELE</name>